<name>J0DAM2_AURST</name>
<evidence type="ECO:0000313" key="1">
    <source>
        <dbReference type="EMBL" id="EJD37347.1"/>
    </source>
</evidence>
<sequence>MLVKRHYSWDASRMPSSVRTFTYNSKTPTNKLIADVPIGGLFAARICADHFEKVIVVEPEAWTFTDEARQPANFDTREVKTSTGIYNTWNHKRSRVYQYSAVHFYQALLLRFARRLFPGFDSIAKSWGDLIRPLDVTLCLSGHLMRPHSYVETIIAPRRNIEPLIRKVVLEGTPEIEIIHGTVTRYQLSSDGSVNVVNVRLGNGENKDFSNCALAVDCTGIAQSGVKLLSRVIPTFPSDLRQTYTADIVYSTLEYPVPPHFDEDLRKLNVPGMEVDGMKSGVLTFSASPDIDNRLASLLRCDANRVVFTMGGWAVDMPVNLQEIREFVKGIKNQNHVPDYFYKVLDLLEPVQHLGTVYEARVANCYKVDYARAAKVLPRNFVALGDSSMRVNPRFGQGVSKCAMGAICLDSVLRQMPPSNRAFSKSFFEKLTTRTTAVWDSTRLSDYAAPGTNPIPGETHETGRLMRWYNDQLIKHVENDRDLAQTLHHVQNFLAPSTDMLSPAIVARVLWGAFTGKA</sequence>
<dbReference type="InterPro" id="IPR036188">
    <property type="entry name" value="FAD/NAD-bd_sf"/>
</dbReference>
<dbReference type="OMA" id="VNATRVY"/>
<dbReference type="InParanoid" id="J0DAM2"/>
<dbReference type="EMBL" id="JH687843">
    <property type="protein sequence ID" value="EJD37347.1"/>
    <property type="molecule type" value="Genomic_DNA"/>
</dbReference>
<organism evidence="1 2">
    <name type="scientific">Auricularia subglabra (strain TFB-10046 / SS5)</name>
    <name type="common">White-rot fungus</name>
    <name type="synonym">Auricularia delicata (strain TFB10046)</name>
    <dbReference type="NCBI Taxonomy" id="717982"/>
    <lineage>
        <taxon>Eukaryota</taxon>
        <taxon>Fungi</taxon>
        <taxon>Dikarya</taxon>
        <taxon>Basidiomycota</taxon>
        <taxon>Agaricomycotina</taxon>
        <taxon>Agaricomycetes</taxon>
        <taxon>Auriculariales</taxon>
        <taxon>Auriculariaceae</taxon>
        <taxon>Auricularia</taxon>
    </lineage>
</organism>
<gene>
    <name evidence="1" type="ORF">AURDEDRAFT_173621</name>
</gene>
<dbReference type="eggNOG" id="ENOG502SF7E">
    <property type="taxonomic scope" value="Eukaryota"/>
</dbReference>
<dbReference type="OrthoDB" id="10051892at2759"/>
<evidence type="ECO:0008006" key="3">
    <source>
        <dbReference type="Google" id="ProtNLM"/>
    </source>
</evidence>
<evidence type="ECO:0000313" key="2">
    <source>
        <dbReference type="Proteomes" id="UP000006514"/>
    </source>
</evidence>
<keyword evidence="2" id="KW-1185">Reference proteome</keyword>
<reference evidence="2" key="1">
    <citation type="journal article" date="2012" name="Science">
        <title>The Paleozoic origin of enzymatic lignin decomposition reconstructed from 31 fungal genomes.</title>
        <authorList>
            <person name="Floudas D."/>
            <person name="Binder M."/>
            <person name="Riley R."/>
            <person name="Barry K."/>
            <person name="Blanchette R.A."/>
            <person name="Henrissat B."/>
            <person name="Martinez A.T."/>
            <person name="Otillar R."/>
            <person name="Spatafora J.W."/>
            <person name="Yadav J.S."/>
            <person name="Aerts A."/>
            <person name="Benoit I."/>
            <person name="Boyd A."/>
            <person name="Carlson A."/>
            <person name="Copeland A."/>
            <person name="Coutinho P.M."/>
            <person name="de Vries R.P."/>
            <person name="Ferreira P."/>
            <person name="Findley K."/>
            <person name="Foster B."/>
            <person name="Gaskell J."/>
            <person name="Glotzer D."/>
            <person name="Gorecki P."/>
            <person name="Heitman J."/>
            <person name="Hesse C."/>
            <person name="Hori C."/>
            <person name="Igarashi K."/>
            <person name="Jurgens J.A."/>
            <person name="Kallen N."/>
            <person name="Kersten P."/>
            <person name="Kohler A."/>
            <person name="Kuees U."/>
            <person name="Kumar T.K.A."/>
            <person name="Kuo A."/>
            <person name="LaButti K."/>
            <person name="Larrondo L.F."/>
            <person name="Lindquist E."/>
            <person name="Ling A."/>
            <person name="Lombard V."/>
            <person name="Lucas S."/>
            <person name="Lundell T."/>
            <person name="Martin R."/>
            <person name="McLaughlin D.J."/>
            <person name="Morgenstern I."/>
            <person name="Morin E."/>
            <person name="Murat C."/>
            <person name="Nagy L.G."/>
            <person name="Nolan M."/>
            <person name="Ohm R.A."/>
            <person name="Patyshakuliyeva A."/>
            <person name="Rokas A."/>
            <person name="Ruiz-Duenas F.J."/>
            <person name="Sabat G."/>
            <person name="Salamov A."/>
            <person name="Samejima M."/>
            <person name="Schmutz J."/>
            <person name="Slot J.C."/>
            <person name="St John F."/>
            <person name="Stenlid J."/>
            <person name="Sun H."/>
            <person name="Sun S."/>
            <person name="Syed K."/>
            <person name="Tsang A."/>
            <person name="Wiebenga A."/>
            <person name="Young D."/>
            <person name="Pisabarro A."/>
            <person name="Eastwood D.C."/>
            <person name="Martin F."/>
            <person name="Cullen D."/>
            <person name="Grigoriev I.V."/>
            <person name="Hibbett D.S."/>
        </authorList>
    </citation>
    <scope>NUCLEOTIDE SEQUENCE [LARGE SCALE GENOMIC DNA]</scope>
    <source>
        <strain evidence="2">TFB10046</strain>
    </source>
</reference>
<dbReference type="SUPFAM" id="SSF51905">
    <property type="entry name" value="FAD/NAD(P)-binding domain"/>
    <property type="match status" value="1"/>
</dbReference>
<dbReference type="AlphaFoldDB" id="J0DAM2"/>
<accession>J0DAM2</accession>
<dbReference type="Proteomes" id="UP000006514">
    <property type="component" value="Unassembled WGS sequence"/>
</dbReference>
<protein>
    <recommendedName>
        <fullName evidence="3">FAD/NAD(P)-binding domain-containing protein</fullName>
    </recommendedName>
</protein>
<proteinExistence type="predicted"/>
<dbReference type="KEGG" id="adl:AURDEDRAFT_173621"/>